<keyword evidence="2" id="KW-0132">Cell division</keyword>
<evidence type="ECO:0000313" key="3">
    <source>
        <dbReference type="Proteomes" id="UP000004295"/>
    </source>
</evidence>
<organism evidence="2 3">
    <name type="scientific">Porphyromonas endodontalis (strain ATCC 35406 / DSM 24491 / JCM 8526 / CCUG 16442 / BCRC 14492 / NCTC 13058 / HG 370)</name>
    <name type="common">Bacteroides endodontalis</name>
    <dbReference type="NCBI Taxonomy" id="553175"/>
    <lineage>
        <taxon>Bacteria</taxon>
        <taxon>Pseudomonadati</taxon>
        <taxon>Bacteroidota</taxon>
        <taxon>Bacteroidia</taxon>
        <taxon>Bacteroidales</taxon>
        <taxon>Porphyromonadaceae</taxon>
        <taxon>Porphyromonas</taxon>
    </lineage>
</organism>
<dbReference type="Proteomes" id="UP000004295">
    <property type="component" value="Unassembled WGS sequence"/>
</dbReference>
<keyword evidence="2" id="KW-0131">Cell cycle</keyword>
<protein>
    <submittedName>
        <fullName evidence="2">Sporulation and cell division repeat protein</fullName>
    </submittedName>
</protein>
<dbReference type="GO" id="GO:0042834">
    <property type="term" value="F:peptidoglycan binding"/>
    <property type="evidence" value="ECO:0007669"/>
    <property type="project" value="InterPro"/>
</dbReference>
<sequence>MVRYSISNTTSGRTLFRGMALVLFISLVSCIQGYAQTEKESLSHGANGIFEALSAQREGQGTIDITQPEDIKNQVGLVHQKQARHSEGERSGVHTQQGFRIQAYTGNLAKSKEEAYRRAKVVNAANPALGCYVTYKSPFWRLSVGDFRTREEAQKAMQDLKRAIPAIAPELYIVRDNIRVSN</sequence>
<dbReference type="EMBL" id="ACNN01000029">
    <property type="protein sequence ID" value="EEN82278.1"/>
    <property type="molecule type" value="Genomic_DNA"/>
</dbReference>
<proteinExistence type="predicted"/>
<dbReference type="GO" id="GO:0051301">
    <property type="term" value="P:cell division"/>
    <property type="evidence" value="ECO:0007669"/>
    <property type="project" value="UniProtKB-KW"/>
</dbReference>
<keyword evidence="3" id="KW-1185">Reference proteome</keyword>
<accession>C3JC15</accession>
<dbReference type="Pfam" id="PF05036">
    <property type="entry name" value="SPOR"/>
    <property type="match status" value="1"/>
</dbReference>
<evidence type="ECO:0000259" key="1">
    <source>
        <dbReference type="Pfam" id="PF05036"/>
    </source>
</evidence>
<dbReference type="eggNOG" id="ENOG5032XVZ">
    <property type="taxonomic scope" value="Bacteria"/>
</dbReference>
<evidence type="ECO:0000313" key="2">
    <source>
        <dbReference type="EMBL" id="EEN82278.1"/>
    </source>
</evidence>
<dbReference type="Gene3D" id="3.30.70.1070">
    <property type="entry name" value="Sporulation related repeat"/>
    <property type="match status" value="1"/>
</dbReference>
<gene>
    <name evidence="2" type="ORF">POREN0001_0413</name>
</gene>
<reference evidence="2 3" key="1">
    <citation type="submission" date="2009-04" db="EMBL/GenBank/DDBJ databases">
        <authorList>
            <person name="Sebastian Y."/>
            <person name="Madupu R."/>
            <person name="Durkin A.S."/>
            <person name="Torralba M."/>
            <person name="Methe B."/>
            <person name="Sutton G.G."/>
            <person name="Strausberg R.L."/>
            <person name="Nelson K.E."/>
        </authorList>
    </citation>
    <scope>NUCLEOTIDE SEQUENCE [LARGE SCALE GENOMIC DNA]</scope>
    <source>
        <strain evidence="3">ATCC 35406 / BCRC 14492 / JCM 8526 / NCTC 13058 / HG 370</strain>
    </source>
</reference>
<dbReference type="STRING" id="553175.POREN0001_0413"/>
<dbReference type="PROSITE" id="PS51257">
    <property type="entry name" value="PROKAR_LIPOPROTEIN"/>
    <property type="match status" value="1"/>
</dbReference>
<dbReference type="AlphaFoldDB" id="C3JC15"/>
<dbReference type="InterPro" id="IPR007730">
    <property type="entry name" value="SPOR-like_dom"/>
</dbReference>
<comment type="caution">
    <text evidence="2">The sequence shown here is derived from an EMBL/GenBank/DDBJ whole genome shotgun (WGS) entry which is preliminary data.</text>
</comment>
<name>C3JC15_POREA</name>
<dbReference type="InterPro" id="IPR036680">
    <property type="entry name" value="SPOR-like_sf"/>
</dbReference>
<feature type="domain" description="SPOR" evidence="1">
    <location>
        <begin position="97"/>
        <end position="163"/>
    </location>
</feature>